<sequence length="158" mass="17952">MAHLNKRVRLNLEEDRNGALFDRLDWSVQEDPKLDGASVEDVRTRLLDWTTENASQDALFGIPRFHACLMVEKDHLDSVLEGPPAEEYDSYGMGLLTLVSKDEEEEMTFVRASQLIPTIYTLLEIGRDGFAVDPDEGEIAECLTMEGMRWMRGARGEM</sequence>
<protein>
    <submittedName>
        <fullName evidence="1">Uncharacterized protein</fullName>
    </submittedName>
</protein>
<dbReference type="OrthoDB" id="4424523at2759"/>
<name>A0A6A5VSR8_9PLEO</name>
<dbReference type="AlphaFoldDB" id="A0A6A5VSR8"/>
<organism evidence="1 2">
    <name type="scientific">Bimuria novae-zelandiae CBS 107.79</name>
    <dbReference type="NCBI Taxonomy" id="1447943"/>
    <lineage>
        <taxon>Eukaryota</taxon>
        <taxon>Fungi</taxon>
        <taxon>Dikarya</taxon>
        <taxon>Ascomycota</taxon>
        <taxon>Pezizomycotina</taxon>
        <taxon>Dothideomycetes</taxon>
        <taxon>Pleosporomycetidae</taxon>
        <taxon>Pleosporales</taxon>
        <taxon>Massarineae</taxon>
        <taxon>Didymosphaeriaceae</taxon>
        <taxon>Bimuria</taxon>
    </lineage>
</organism>
<proteinExistence type="predicted"/>
<reference evidence="1" key="1">
    <citation type="journal article" date="2020" name="Stud. Mycol.">
        <title>101 Dothideomycetes genomes: a test case for predicting lifestyles and emergence of pathogens.</title>
        <authorList>
            <person name="Haridas S."/>
            <person name="Albert R."/>
            <person name="Binder M."/>
            <person name="Bloem J."/>
            <person name="Labutti K."/>
            <person name="Salamov A."/>
            <person name="Andreopoulos B."/>
            <person name="Baker S."/>
            <person name="Barry K."/>
            <person name="Bills G."/>
            <person name="Bluhm B."/>
            <person name="Cannon C."/>
            <person name="Castanera R."/>
            <person name="Culley D."/>
            <person name="Daum C."/>
            <person name="Ezra D."/>
            <person name="Gonzalez J."/>
            <person name="Henrissat B."/>
            <person name="Kuo A."/>
            <person name="Liang C."/>
            <person name="Lipzen A."/>
            <person name="Lutzoni F."/>
            <person name="Magnuson J."/>
            <person name="Mondo S."/>
            <person name="Nolan M."/>
            <person name="Ohm R."/>
            <person name="Pangilinan J."/>
            <person name="Park H.-J."/>
            <person name="Ramirez L."/>
            <person name="Alfaro M."/>
            <person name="Sun H."/>
            <person name="Tritt A."/>
            <person name="Yoshinaga Y."/>
            <person name="Zwiers L.-H."/>
            <person name="Turgeon B."/>
            <person name="Goodwin S."/>
            <person name="Spatafora J."/>
            <person name="Crous P."/>
            <person name="Grigoriev I."/>
        </authorList>
    </citation>
    <scope>NUCLEOTIDE SEQUENCE</scope>
    <source>
        <strain evidence="1">CBS 107.79</strain>
    </source>
</reference>
<dbReference type="Proteomes" id="UP000800036">
    <property type="component" value="Unassembled WGS sequence"/>
</dbReference>
<gene>
    <name evidence="1" type="ORF">BU23DRAFT_562680</name>
</gene>
<keyword evidence="2" id="KW-1185">Reference proteome</keyword>
<accession>A0A6A5VSR8</accession>
<evidence type="ECO:0000313" key="1">
    <source>
        <dbReference type="EMBL" id="KAF1980301.1"/>
    </source>
</evidence>
<evidence type="ECO:0000313" key="2">
    <source>
        <dbReference type="Proteomes" id="UP000800036"/>
    </source>
</evidence>
<dbReference type="EMBL" id="ML976656">
    <property type="protein sequence ID" value="KAF1980301.1"/>
    <property type="molecule type" value="Genomic_DNA"/>
</dbReference>